<dbReference type="EMBL" id="BARS01034361">
    <property type="protein sequence ID" value="GAG21382.1"/>
    <property type="molecule type" value="Genomic_DNA"/>
</dbReference>
<accession>X0WDX5</accession>
<name>X0WDX5_9ZZZZ</name>
<organism evidence="1">
    <name type="scientific">marine sediment metagenome</name>
    <dbReference type="NCBI Taxonomy" id="412755"/>
    <lineage>
        <taxon>unclassified sequences</taxon>
        <taxon>metagenomes</taxon>
        <taxon>ecological metagenomes</taxon>
    </lineage>
</organism>
<dbReference type="AlphaFoldDB" id="X0WDX5"/>
<proteinExistence type="predicted"/>
<comment type="caution">
    <text evidence="1">The sequence shown here is derived from an EMBL/GenBank/DDBJ whole genome shotgun (WGS) entry which is preliminary data.</text>
</comment>
<evidence type="ECO:0000313" key="1">
    <source>
        <dbReference type="EMBL" id="GAG21382.1"/>
    </source>
</evidence>
<protein>
    <submittedName>
        <fullName evidence="1">Uncharacterized protein</fullName>
    </submittedName>
</protein>
<reference evidence="1" key="1">
    <citation type="journal article" date="2014" name="Front. Microbiol.">
        <title>High frequency of phylogenetically diverse reductive dehalogenase-homologous genes in deep subseafloor sedimentary metagenomes.</title>
        <authorList>
            <person name="Kawai M."/>
            <person name="Futagami T."/>
            <person name="Toyoda A."/>
            <person name="Takaki Y."/>
            <person name="Nishi S."/>
            <person name="Hori S."/>
            <person name="Arai W."/>
            <person name="Tsubouchi T."/>
            <person name="Morono Y."/>
            <person name="Uchiyama I."/>
            <person name="Ito T."/>
            <person name="Fujiyama A."/>
            <person name="Inagaki F."/>
            <person name="Takami H."/>
        </authorList>
    </citation>
    <scope>NUCLEOTIDE SEQUENCE</scope>
    <source>
        <strain evidence="1">Expedition CK06-06</strain>
    </source>
</reference>
<gene>
    <name evidence="1" type="ORF">S01H1_53093</name>
</gene>
<sequence length="42" mass="4972">MSEEEFEEIDLKEVFKGLKEKLGFKSKPKKKEKKVKEEEDVG</sequence>
<feature type="non-terminal residue" evidence="1">
    <location>
        <position position="42"/>
    </location>
</feature>